<organism evidence="3 4">
    <name type="scientific">Trichosporon asahii var. asahii (strain ATCC 90039 / CBS 2479 / JCM 2466 / KCTC 7840 / NBRC 103889/ NCYC 2677 / UAMH 7654)</name>
    <name type="common">Yeast</name>
    <dbReference type="NCBI Taxonomy" id="1186058"/>
    <lineage>
        <taxon>Eukaryota</taxon>
        <taxon>Fungi</taxon>
        <taxon>Dikarya</taxon>
        <taxon>Basidiomycota</taxon>
        <taxon>Agaricomycotina</taxon>
        <taxon>Tremellomycetes</taxon>
        <taxon>Trichosporonales</taxon>
        <taxon>Trichosporonaceae</taxon>
        <taxon>Trichosporon</taxon>
    </lineage>
</organism>
<dbReference type="GO" id="GO:0005801">
    <property type="term" value="C:cis-Golgi network"/>
    <property type="evidence" value="ECO:0007669"/>
    <property type="project" value="TreeGrafter"/>
</dbReference>
<dbReference type="PANTHER" id="PTHR12817">
    <property type="entry name" value="TRAFFICKING PROTEIN PARTICLE COMPLEX SUBUNIT 6B"/>
    <property type="match status" value="1"/>
</dbReference>
<name>J5SLB0_TRIAS</name>
<dbReference type="GeneID" id="25988597"/>
<dbReference type="Proteomes" id="UP000002748">
    <property type="component" value="Unassembled WGS sequence"/>
</dbReference>
<dbReference type="GO" id="GO:0005802">
    <property type="term" value="C:trans-Golgi network"/>
    <property type="evidence" value="ECO:0007669"/>
    <property type="project" value="TreeGrafter"/>
</dbReference>
<feature type="compositionally biased region" description="Polar residues" evidence="2">
    <location>
        <begin position="263"/>
        <end position="272"/>
    </location>
</feature>
<comment type="similarity">
    <text evidence="1">Belongs to the TRAPP small subunits family. BET3 subfamily.</text>
</comment>
<dbReference type="GO" id="GO:0006888">
    <property type="term" value="P:endoplasmic reticulum to Golgi vesicle-mediated transport"/>
    <property type="evidence" value="ECO:0007669"/>
    <property type="project" value="TreeGrafter"/>
</dbReference>
<dbReference type="PANTHER" id="PTHR12817:SF0">
    <property type="entry name" value="GEO08327P1"/>
    <property type="match status" value="1"/>
</dbReference>
<dbReference type="RefSeq" id="XP_014177367.1">
    <property type="nucleotide sequence ID" value="XM_014321892.1"/>
</dbReference>
<dbReference type="HOGENOM" id="CLU_076409_0_0_1"/>
<dbReference type="GO" id="GO:0030008">
    <property type="term" value="C:TRAPP complex"/>
    <property type="evidence" value="ECO:0007669"/>
    <property type="project" value="TreeGrafter"/>
</dbReference>
<feature type="region of interest" description="Disordered" evidence="2">
    <location>
        <begin position="1"/>
        <end position="20"/>
    </location>
</feature>
<reference evidence="3 4" key="1">
    <citation type="journal article" date="2012" name="Eukaryot. Cell">
        <title>Draft genome sequence of CBS 2479, the standard type strain of Trichosporon asahii.</title>
        <authorList>
            <person name="Yang R.Y."/>
            <person name="Li H.T."/>
            <person name="Zhu H."/>
            <person name="Zhou G.P."/>
            <person name="Wang M."/>
            <person name="Wang L."/>
        </authorList>
    </citation>
    <scope>NUCLEOTIDE SEQUENCE [LARGE SCALE GENOMIC DNA]</scope>
    <source>
        <strain evidence="4">ATCC 90039 / CBS 2479 / JCM 2466 / KCTC 7840 / NCYC 2677 / UAMH 7654</strain>
    </source>
</reference>
<dbReference type="OrthoDB" id="941624at2759"/>
<dbReference type="AlphaFoldDB" id="J5SLB0"/>
<dbReference type="CDD" id="cd14944">
    <property type="entry name" value="TRAPPC6A_Trs33"/>
    <property type="match status" value="1"/>
</dbReference>
<gene>
    <name evidence="3" type="ORF">A1Q1_05085</name>
</gene>
<dbReference type="InterPro" id="IPR037992">
    <property type="entry name" value="TRAPPC6/Trs33"/>
</dbReference>
<comment type="caution">
    <text evidence="3">The sequence shown here is derived from an EMBL/GenBank/DDBJ whole genome shotgun (WGS) entry which is preliminary data.</text>
</comment>
<evidence type="ECO:0000313" key="4">
    <source>
        <dbReference type="Proteomes" id="UP000002748"/>
    </source>
</evidence>
<dbReference type="SUPFAM" id="SSF111126">
    <property type="entry name" value="Ligand-binding domain in the NO signalling and Golgi transport"/>
    <property type="match status" value="1"/>
</dbReference>
<evidence type="ECO:0000256" key="1">
    <source>
        <dbReference type="ARBA" id="ARBA00006218"/>
    </source>
</evidence>
<sequence length="272" mass="29405">MDATASPARPASTATTPHAPITPIVPQAVHALAAPVPNLIDTALPGYLLPEVIRTLQDSARHAVEQRVAAERDAGTGQEEDVDIAALTINEKRHSVPPKDKGKGKEGMVEDAVKERLERIGYAVGGYVAEKLTLARPPLASHLDMIKFVCKDLFLFVYAKQIDNLRTNHRGVFVLQSHAFPPLASLSSTRGTQHDIAVAKVHLIYPQALIQGALQRLGMQCTVTAETSQLPQCTFQVRVSKHRQASEGPGHAAQESVDRRRSSAATSVMSPR</sequence>
<evidence type="ECO:0000313" key="3">
    <source>
        <dbReference type="EMBL" id="EJT46256.1"/>
    </source>
</evidence>
<proteinExistence type="inferred from homology"/>
<feature type="region of interest" description="Disordered" evidence="2">
    <location>
        <begin position="244"/>
        <end position="272"/>
    </location>
</feature>
<dbReference type="InterPro" id="IPR007194">
    <property type="entry name" value="TRAPP_component"/>
</dbReference>
<dbReference type="VEuPathDB" id="FungiDB:A1Q1_05085"/>
<dbReference type="EMBL" id="ALBS01000297">
    <property type="protein sequence ID" value="EJT46256.1"/>
    <property type="molecule type" value="Genomic_DNA"/>
</dbReference>
<accession>J5SLB0</accession>
<dbReference type="Gene3D" id="3.30.1380.20">
    <property type="entry name" value="Trafficking protein particle complex subunit 3"/>
    <property type="match status" value="1"/>
</dbReference>
<dbReference type="Pfam" id="PF04051">
    <property type="entry name" value="TRAPP"/>
    <property type="match status" value="1"/>
</dbReference>
<evidence type="ECO:0000256" key="2">
    <source>
        <dbReference type="SAM" id="MobiDB-lite"/>
    </source>
</evidence>
<protein>
    <submittedName>
        <fullName evidence="3">ER to golgi family transport-related protein</fullName>
    </submittedName>
</protein>
<dbReference type="KEGG" id="tasa:A1Q1_05085"/>
<dbReference type="InterPro" id="IPR024096">
    <property type="entry name" value="NO_sig/Golgi_transp_ligand-bd"/>
</dbReference>